<dbReference type="KEGG" id="bbel:109478144"/>
<proteinExistence type="inferred from homology"/>
<sequence length="322" mass="35493">MAGQNRGRPLSCILFALLLTVTPDGTRAAVCRVCEESEATCDPVTRTCQSNCSRTKVCSADQNCLATMSESREGRWLLYTGCFGAAPSGPAPDPQCTADFLRGVYTCTCRGDDCNNLMVVGGKLPWPGETPSDIWQYDNTNEAAILPNQPEFPNHPRNILSDRADNATENRTRTVETAVPCDTDKSCGGGKYCDRHYGVCKPRGRLGDLCRRDGNCQGGYDCMFGRCEKTIQAGEQGARCKHDKDCGDSMCCARQHGERICKRRLVLDQKCYVPDGGLDYSLNQMCPCEKGLICGEVPPPPREEEFILFTDNHHMRCKAIDE</sequence>
<dbReference type="Gene3D" id="2.10.80.10">
    <property type="entry name" value="Lipase, subunit A"/>
    <property type="match status" value="1"/>
</dbReference>
<keyword evidence="4" id="KW-0964">Secreted</keyword>
<dbReference type="Pfam" id="PF04706">
    <property type="entry name" value="Dickkopf_N"/>
    <property type="match status" value="1"/>
</dbReference>
<dbReference type="PANTHER" id="PTHR12113:SF31">
    <property type="entry name" value="DICKKOPF N-TERMINAL CYSTEINE-RICH DOMAIN-CONTAINING PROTEIN"/>
    <property type="match status" value="1"/>
</dbReference>
<keyword evidence="7" id="KW-1015">Disulfide bond</keyword>
<evidence type="ECO:0000256" key="5">
    <source>
        <dbReference type="ARBA" id="ARBA00022687"/>
    </source>
</evidence>
<dbReference type="SUPFAM" id="SSF57302">
    <property type="entry name" value="Snake toxin-like"/>
    <property type="match status" value="1"/>
</dbReference>
<accession>A0A6P5A035</accession>
<evidence type="ECO:0000256" key="4">
    <source>
        <dbReference type="ARBA" id="ARBA00022525"/>
    </source>
</evidence>
<dbReference type="InterPro" id="IPR045860">
    <property type="entry name" value="Snake_toxin-like_sf"/>
</dbReference>
<keyword evidence="3" id="KW-0217">Developmental protein</keyword>
<keyword evidence="5" id="KW-0879">Wnt signaling pathway</keyword>
<feature type="chain" id="PRO_5028176646" evidence="8">
    <location>
        <begin position="29"/>
        <end position="322"/>
    </location>
</feature>
<dbReference type="GO" id="GO:0048019">
    <property type="term" value="F:receptor antagonist activity"/>
    <property type="evidence" value="ECO:0007669"/>
    <property type="project" value="TreeGrafter"/>
</dbReference>
<evidence type="ECO:0000313" key="11">
    <source>
        <dbReference type="RefSeq" id="XP_019635191.1"/>
    </source>
</evidence>
<dbReference type="GO" id="GO:0016055">
    <property type="term" value="P:Wnt signaling pathway"/>
    <property type="evidence" value="ECO:0007669"/>
    <property type="project" value="UniProtKB-KW"/>
</dbReference>
<organism evidence="10 11">
    <name type="scientific">Branchiostoma belcheri</name>
    <name type="common">Amphioxus</name>
    <dbReference type="NCBI Taxonomy" id="7741"/>
    <lineage>
        <taxon>Eukaryota</taxon>
        <taxon>Metazoa</taxon>
        <taxon>Chordata</taxon>
        <taxon>Cephalochordata</taxon>
        <taxon>Leptocardii</taxon>
        <taxon>Amphioxiformes</taxon>
        <taxon>Branchiostomatidae</taxon>
        <taxon>Branchiostoma</taxon>
    </lineage>
</organism>
<comment type="subcellular location">
    <subcellularLocation>
        <location evidence="1">Secreted</location>
    </subcellularLocation>
</comment>
<evidence type="ECO:0000259" key="9">
    <source>
        <dbReference type="Pfam" id="PF04706"/>
    </source>
</evidence>
<name>A0A6P5A035_BRABE</name>
<protein>
    <submittedName>
        <fullName evidence="11">Uncharacterized protein LOC109478144 isoform X1</fullName>
    </submittedName>
</protein>
<feature type="signal peptide" evidence="8">
    <location>
        <begin position="1"/>
        <end position="28"/>
    </location>
</feature>
<dbReference type="OrthoDB" id="4321958at2759"/>
<dbReference type="AlphaFoldDB" id="A0A6P5A035"/>
<reference evidence="11" key="1">
    <citation type="submission" date="2025-08" db="UniProtKB">
        <authorList>
            <consortium name="RefSeq"/>
        </authorList>
    </citation>
    <scope>IDENTIFICATION</scope>
    <source>
        <tissue evidence="11">Gonad</tissue>
    </source>
</reference>
<dbReference type="InterPro" id="IPR039863">
    <property type="entry name" value="DKK1-4"/>
</dbReference>
<evidence type="ECO:0000313" key="10">
    <source>
        <dbReference type="Proteomes" id="UP000515135"/>
    </source>
</evidence>
<dbReference type="GO" id="GO:0005615">
    <property type="term" value="C:extracellular space"/>
    <property type="evidence" value="ECO:0007669"/>
    <property type="project" value="TreeGrafter"/>
</dbReference>
<evidence type="ECO:0000256" key="6">
    <source>
        <dbReference type="ARBA" id="ARBA00022729"/>
    </source>
</evidence>
<dbReference type="RefSeq" id="XP_019635191.1">
    <property type="nucleotide sequence ID" value="XM_019779632.1"/>
</dbReference>
<evidence type="ECO:0000256" key="3">
    <source>
        <dbReference type="ARBA" id="ARBA00022473"/>
    </source>
</evidence>
<evidence type="ECO:0000256" key="1">
    <source>
        <dbReference type="ARBA" id="ARBA00004613"/>
    </source>
</evidence>
<dbReference type="PANTHER" id="PTHR12113">
    <property type="entry name" value="DICKKOPF3-LIKE 3"/>
    <property type="match status" value="1"/>
</dbReference>
<evidence type="ECO:0000256" key="2">
    <source>
        <dbReference type="ARBA" id="ARBA00010842"/>
    </source>
</evidence>
<dbReference type="FunFam" id="2.10.80.10:FF:000010">
    <property type="entry name" value="AmphiDkk3"/>
    <property type="match status" value="1"/>
</dbReference>
<evidence type="ECO:0000256" key="8">
    <source>
        <dbReference type="SAM" id="SignalP"/>
    </source>
</evidence>
<dbReference type="GO" id="GO:0090090">
    <property type="term" value="P:negative regulation of canonical Wnt signaling pathway"/>
    <property type="evidence" value="ECO:0007669"/>
    <property type="project" value="TreeGrafter"/>
</dbReference>
<keyword evidence="6 8" id="KW-0732">Signal</keyword>
<keyword evidence="10" id="KW-1185">Reference proteome</keyword>
<dbReference type="InterPro" id="IPR006796">
    <property type="entry name" value="Dickkopf_N"/>
</dbReference>
<gene>
    <name evidence="11" type="primary">LOC109478144</name>
</gene>
<dbReference type="GO" id="GO:0039706">
    <property type="term" value="F:co-receptor binding"/>
    <property type="evidence" value="ECO:0007669"/>
    <property type="project" value="TreeGrafter"/>
</dbReference>
<feature type="domain" description="Dickkopf N-terminal cysteine-rich" evidence="9">
    <location>
        <begin position="181"/>
        <end position="227"/>
    </location>
</feature>
<dbReference type="Proteomes" id="UP000515135">
    <property type="component" value="Unplaced"/>
</dbReference>
<evidence type="ECO:0000256" key="7">
    <source>
        <dbReference type="ARBA" id="ARBA00023157"/>
    </source>
</evidence>
<dbReference type="GeneID" id="109478144"/>
<comment type="similarity">
    <text evidence="2">Belongs to the dickkopf family.</text>
</comment>